<dbReference type="OrthoDB" id="9717383at2759"/>
<dbReference type="AlphaFoldDB" id="A0A8C5F165"/>
<evidence type="ECO:0000256" key="10">
    <source>
        <dbReference type="ARBA" id="ARBA00023315"/>
    </source>
</evidence>
<evidence type="ECO:0000256" key="4">
    <source>
        <dbReference type="ARBA" id="ARBA00022679"/>
    </source>
</evidence>
<feature type="transmembrane region" description="Helical" evidence="11">
    <location>
        <begin position="42"/>
        <end position="64"/>
    </location>
</feature>
<reference evidence="13" key="1">
    <citation type="submission" date="2025-08" db="UniProtKB">
        <authorList>
            <consortium name="Ensembl"/>
        </authorList>
    </citation>
    <scope>IDENTIFICATION</scope>
</reference>
<evidence type="ECO:0000256" key="3">
    <source>
        <dbReference type="ARBA" id="ARBA00022516"/>
    </source>
</evidence>
<evidence type="ECO:0000256" key="5">
    <source>
        <dbReference type="ARBA" id="ARBA00022692"/>
    </source>
</evidence>
<keyword evidence="5 11" id="KW-0812">Transmembrane</keyword>
<keyword evidence="8" id="KW-0443">Lipid metabolism</keyword>
<name>A0A8C5F165_9SAUR</name>
<evidence type="ECO:0000256" key="8">
    <source>
        <dbReference type="ARBA" id="ARBA00023098"/>
    </source>
</evidence>
<evidence type="ECO:0000256" key="6">
    <source>
        <dbReference type="ARBA" id="ARBA00022824"/>
    </source>
</evidence>
<feature type="compositionally biased region" description="Gly residues" evidence="12">
    <location>
        <begin position="257"/>
        <end position="268"/>
    </location>
</feature>
<evidence type="ECO:0000313" key="13">
    <source>
        <dbReference type="Ensembl" id="ENSGEVP00005026153.1"/>
    </source>
</evidence>
<keyword evidence="7 11" id="KW-1133">Transmembrane helix</keyword>
<evidence type="ECO:0000313" key="14">
    <source>
        <dbReference type="Proteomes" id="UP000694390"/>
    </source>
</evidence>
<dbReference type="Ensembl" id="ENSGEVT00005027514.1">
    <property type="protein sequence ID" value="ENSGEVP00005026153.1"/>
    <property type="gene ID" value="ENSGEVG00005018564.1"/>
</dbReference>
<reference evidence="13" key="2">
    <citation type="submission" date="2025-09" db="UniProtKB">
        <authorList>
            <consortium name="Ensembl"/>
        </authorList>
    </citation>
    <scope>IDENTIFICATION</scope>
</reference>
<keyword evidence="4 11" id="KW-0808">Transferase</keyword>
<keyword evidence="14" id="KW-1185">Reference proteome</keyword>
<dbReference type="InterPro" id="IPR007130">
    <property type="entry name" value="DAGAT"/>
</dbReference>
<evidence type="ECO:0000256" key="7">
    <source>
        <dbReference type="ARBA" id="ARBA00022989"/>
    </source>
</evidence>
<dbReference type="GeneTree" id="ENSGT01030000234582"/>
<sequence>MRRCPAGPGLGSVLPARAEWSQAPPSRMTGALKKHLELLSVFQWVMTFLFFGAFFTSLLFYLLFTRLWAVSVLYFVWWVLDRDTPERGGRRSDWMRRWRVWQHLTDYYPVKLVKTAALPPDRSYVLGCHPHGIMCVGAAAAFCTEGPGFSRLFPGLRPSLALLAGLFRLPLYREYMMGFGEGRGPSRGALGGGDPPAWGAQRHSPCPGAGGALGGRDTPTWAWGVCRAGTPRHGGHSNTPLALGQEGLWGAGTPQPGHGGSGGRGHLGMGSTATLPSPWGRRGSGGQGHPHPGMGGLQGRDTPAWGAQRHSPRPGAGGALGGRDTPPGHERSGGQRHPGMGGTATLPSPWGRRGSGGAAE</sequence>
<feature type="region of interest" description="Disordered" evidence="12">
    <location>
        <begin position="231"/>
        <end position="360"/>
    </location>
</feature>
<comment type="subcellular location">
    <subcellularLocation>
        <location evidence="1 11">Endoplasmic reticulum membrane</location>
        <topology evidence="1 11">Multi-pass membrane protein</topology>
    </subcellularLocation>
</comment>
<comment type="caution">
    <text evidence="11">Lacks conserved residue(s) required for the propagation of feature annotation.</text>
</comment>
<keyword evidence="6 11" id="KW-0256">Endoplasmic reticulum</keyword>
<dbReference type="EC" id="2.3.1.-" evidence="11"/>
<protein>
    <recommendedName>
        <fullName evidence="11">Acyltransferase</fullName>
        <ecNumber evidence="11">2.3.1.-</ecNumber>
    </recommendedName>
</protein>
<evidence type="ECO:0000256" key="1">
    <source>
        <dbReference type="ARBA" id="ARBA00004477"/>
    </source>
</evidence>
<keyword evidence="3" id="KW-0444">Lipid biosynthesis</keyword>
<dbReference type="Proteomes" id="UP000694390">
    <property type="component" value="Unassembled WGS sequence"/>
</dbReference>
<comment type="similarity">
    <text evidence="2 11">Belongs to the diacylglycerol acyltransferase family.</text>
</comment>
<keyword evidence="10" id="KW-0012">Acyltransferase</keyword>
<dbReference type="GO" id="GO:0004144">
    <property type="term" value="F:diacylglycerol O-acyltransferase activity"/>
    <property type="evidence" value="ECO:0007669"/>
    <property type="project" value="TreeGrafter"/>
</dbReference>
<dbReference type="PANTHER" id="PTHR12317:SF36">
    <property type="entry name" value="2-ACYLGLYCEROL O-ACYLTRANSFERASE 3"/>
    <property type="match status" value="1"/>
</dbReference>
<dbReference type="Pfam" id="PF03982">
    <property type="entry name" value="DAGAT"/>
    <property type="match status" value="1"/>
</dbReference>
<proteinExistence type="inferred from homology"/>
<evidence type="ECO:0000256" key="2">
    <source>
        <dbReference type="ARBA" id="ARBA00005420"/>
    </source>
</evidence>
<dbReference type="PANTHER" id="PTHR12317">
    <property type="entry name" value="DIACYLGLYCEROL O-ACYLTRANSFERASE"/>
    <property type="match status" value="1"/>
</dbReference>
<dbReference type="GO" id="GO:0005789">
    <property type="term" value="C:endoplasmic reticulum membrane"/>
    <property type="evidence" value="ECO:0007669"/>
    <property type="project" value="UniProtKB-SubCell"/>
</dbReference>
<evidence type="ECO:0000256" key="11">
    <source>
        <dbReference type="RuleBase" id="RU367023"/>
    </source>
</evidence>
<evidence type="ECO:0000256" key="12">
    <source>
        <dbReference type="SAM" id="MobiDB-lite"/>
    </source>
</evidence>
<keyword evidence="9 11" id="KW-0472">Membrane</keyword>
<organism evidence="13 14">
    <name type="scientific">Gopherus evgoodei</name>
    <name type="common">Goodes thornscrub tortoise</name>
    <dbReference type="NCBI Taxonomy" id="1825980"/>
    <lineage>
        <taxon>Eukaryota</taxon>
        <taxon>Metazoa</taxon>
        <taxon>Chordata</taxon>
        <taxon>Craniata</taxon>
        <taxon>Vertebrata</taxon>
        <taxon>Euteleostomi</taxon>
        <taxon>Archelosauria</taxon>
        <taxon>Testudinata</taxon>
        <taxon>Testudines</taxon>
        <taxon>Cryptodira</taxon>
        <taxon>Durocryptodira</taxon>
        <taxon>Testudinoidea</taxon>
        <taxon>Testudinidae</taxon>
        <taxon>Gopherus</taxon>
    </lineage>
</organism>
<accession>A0A8C5F165</accession>
<feature type="compositionally biased region" description="Gly residues" evidence="12">
    <location>
        <begin position="282"/>
        <end position="298"/>
    </location>
</feature>
<evidence type="ECO:0000256" key="9">
    <source>
        <dbReference type="ARBA" id="ARBA00023136"/>
    </source>
</evidence>
<dbReference type="GO" id="GO:0019432">
    <property type="term" value="P:triglyceride biosynthetic process"/>
    <property type="evidence" value="ECO:0007669"/>
    <property type="project" value="TreeGrafter"/>
</dbReference>